<gene>
    <name evidence="8" type="ORF">CDL15_Pgr015098</name>
    <name evidence="9" type="ORF">CRG98_042130</name>
</gene>
<keyword evidence="5 7" id="KW-0732">Signal</keyword>
<keyword evidence="11" id="KW-1185">Reference proteome</keyword>
<evidence type="ECO:0000256" key="2">
    <source>
        <dbReference type="ARBA" id="ARBA00008127"/>
    </source>
</evidence>
<reference evidence="10" key="1">
    <citation type="journal article" date="2017" name="Plant J.">
        <title>The pomegranate (Punica granatum L.) genome and the genomics of punicalagin biosynthesis.</title>
        <authorList>
            <person name="Qin G."/>
            <person name="Xu C."/>
            <person name="Ming R."/>
            <person name="Tang H."/>
            <person name="Guyot R."/>
            <person name="Kramer E.M."/>
            <person name="Hu Y."/>
            <person name="Yi X."/>
            <person name="Qi Y."/>
            <person name="Xu X."/>
            <person name="Gao Z."/>
            <person name="Pan H."/>
            <person name="Jian J."/>
            <person name="Tian Y."/>
            <person name="Yue Z."/>
            <person name="Xu Y."/>
        </authorList>
    </citation>
    <scope>NUCLEOTIDE SEQUENCE [LARGE SCALE GENOMIC DNA]</scope>
    <source>
        <strain evidence="10">cv. Dabenzi</strain>
    </source>
</reference>
<reference evidence="9 11" key="3">
    <citation type="submission" date="2017-11" db="EMBL/GenBank/DDBJ databases">
        <title>De-novo sequencing of pomegranate (Punica granatum L.) genome.</title>
        <authorList>
            <person name="Akparov Z."/>
            <person name="Amiraslanov A."/>
            <person name="Hajiyeva S."/>
            <person name="Abbasov M."/>
            <person name="Kaur K."/>
            <person name="Hamwieh A."/>
            <person name="Solovyev V."/>
            <person name="Salamov A."/>
            <person name="Braich B."/>
            <person name="Kosarev P."/>
            <person name="Mahmoud A."/>
            <person name="Hajiyev E."/>
            <person name="Babayeva S."/>
            <person name="Izzatullayeva V."/>
            <person name="Mammadov A."/>
            <person name="Mammadov A."/>
            <person name="Sharifova S."/>
            <person name="Ojaghi J."/>
            <person name="Eynullazada K."/>
            <person name="Bayramov B."/>
            <person name="Abdulazimova A."/>
            <person name="Shahmuradov I."/>
        </authorList>
    </citation>
    <scope>NUCLEOTIDE SEQUENCE [LARGE SCALE GENOMIC DNA]</scope>
    <source>
        <strain evidence="9">AG2017</strain>
        <strain evidence="11">cv. AG2017</strain>
        <tissue evidence="9">Leaf</tissue>
    </source>
</reference>
<dbReference type="Proteomes" id="UP000197138">
    <property type="component" value="Unassembled WGS sequence"/>
</dbReference>
<evidence type="ECO:0000313" key="10">
    <source>
        <dbReference type="Proteomes" id="UP000197138"/>
    </source>
</evidence>
<evidence type="ECO:0000256" key="1">
    <source>
        <dbReference type="ARBA" id="ARBA00004613"/>
    </source>
</evidence>
<name>A0A218X0M3_PUNGR</name>
<dbReference type="PANTHER" id="PTHR33109">
    <property type="entry name" value="EPIDERMAL PATTERNING FACTOR-LIKE PROTEIN 4"/>
    <property type="match status" value="1"/>
</dbReference>
<organism evidence="8 10">
    <name type="scientific">Punica granatum</name>
    <name type="common">Pomegranate</name>
    <dbReference type="NCBI Taxonomy" id="22663"/>
    <lineage>
        <taxon>Eukaryota</taxon>
        <taxon>Viridiplantae</taxon>
        <taxon>Streptophyta</taxon>
        <taxon>Embryophyta</taxon>
        <taxon>Tracheophyta</taxon>
        <taxon>Spermatophyta</taxon>
        <taxon>Magnoliopsida</taxon>
        <taxon>eudicotyledons</taxon>
        <taxon>Gunneridae</taxon>
        <taxon>Pentapetalae</taxon>
        <taxon>rosids</taxon>
        <taxon>malvids</taxon>
        <taxon>Myrtales</taxon>
        <taxon>Lythraceae</taxon>
        <taxon>Punica</taxon>
    </lineage>
</organism>
<dbReference type="EMBL" id="PGOL01004382">
    <property type="protein sequence ID" value="PKI37468.1"/>
    <property type="molecule type" value="Genomic_DNA"/>
</dbReference>
<keyword evidence="6" id="KW-1015">Disulfide bond</keyword>
<comment type="subcellular location">
    <subcellularLocation>
        <location evidence="1 7">Secreted</location>
    </subcellularLocation>
</comment>
<dbReference type="Pfam" id="PF17181">
    <property type="entry name" value="EPF"/>
    <property type="match status" value="1"/>
</dbReference>
<dbReference type="GeneID" id="116201459"/>
<evidence type="ECO:0000256" key="4">
    <source>
        <dbReference type="ARBA" id="ARBA00022525"/>
    </source>
</evidence>
<dbReference type="GO" id="GO:0005576">
    <property type="term" value="C:extracellular region"/>
    <property type="evidence" value="ECO:0007669"/>
    <property type="project" value="UniProtKB-SubCell"/>
</dbReference>
<dbReference type="STRING" id="22663.A0A218X0M3"/>
<feature type="chain" id="PRO_5014071814" description="Epidermal patterning factor-like protein" evidence="7">
    <location>
        <begin position="25"/>
        <end position="113"/>
    </location>
</feature>
<dbReference type="InterPro" id="IPR039455">
    <property type="entry name" value="EPFL"/>
</dbReference>
<evidence type="ECO:0000313" key="8">
    <source>
        <dbReference type="EMBL" id="OWM78279.1"/>
    </source>
</evidence>
<feature type="signal peptide" evidence="7">
    <location>
        <begin position="1"/>
        <end position="24"/>
    </location>
</feature>
<protein>
    <recommendedName>
        <fullName evidence="7">Epidermal patterning factor-like protein</fullName>
    </recommendedName>
</protein>
<evidence type="ECO:0000256" key="6">
    <source>
        <dbReference type="ARBA" id="ARBA00023157"/>
    </source>
</evidence>
<dbReference type="EMBL" id="MTKT01002501">
    <property type="protein sequence ID" value="OWM78279.1"/>
    <property type="molecule type" value="Genomic_DNA"/>
</dbReference>
<accession>A0A218X0M3</accession>
<keyword evidence="3 7" id="KW-0217">Developmental protein</keyword>
<dbReference type="OrthoDB" id="1874659at2759"/>
<dbReference type="GO" id="GO:0010052">
    <property type="term" value="P:guard cell differentiation"/>
    <property type="evidence" value="ECO:0007669"/>
    <property type="project" value="UniProtKB-UniRule"/>
</dbReference>
<reference evidence="8" key="2">
    <citation type="submission" date="2017-06" db="EMBL/GenBank/DDBJ databases">
        <title>The pomegranate genome and the genomics of punicalagin biosynthesis.</title>
        <authorList>
            <person name="Xu C."/>
        </authorList>
    </citation>
    <scope>NUCLEOTIDE SEQUENCE [LARGE SCALE GENOMIC DNA]</scope>
    <source>
        <tissue evidence="8">Fresh leaf</tissue>
    </source>
</reference>
<evidence type="ECO:0000313" key="11">
    <source>
        <dbReference type="Proteomes" id="UP000233551"/>
    </source>
</evidence>
<dbReference type="Proteomes" id="UP000233551">
    <property type="component" value="Unassembled WGS sequence"/>
</dbReference>
<keyword evidence="4 7" id="KW-0964">Secreted</keyword>
<comment type="caution">
    <text evidence="8">The sequence shown here is derived from an EMBL/GenBank/DDBJ whole genome shotgun (WGS) entry which is preliminary data.</text>
</comment>
<proteinExistence type="inferred from homology"/>
<dbReference type="PANTHER" id="PTHR33109:SF60">
    <property type="entry name" value="EPIDERMAL PATTERNING FACTOR-LIKE PROTEIN 8"/>
    <property type="match status" value="1"/>
</dbReference>
<dbReference type="AlphaFoldDB" id="A0A218X0M3"/>
<evidence type="ECO:0000256" key="5">
    <source>
        <dbReference type="ARBA" id="ARBA00022729"/>
    </source>
</evidence>
<evidence type="ECO:0000256" key="7">
    <source>
        <dbReference type="RuleBase" id="RU367102"/>
    </source>
</evidence>
<evidence type="ECO:0000313" key="9">
    <source>
        <dbReference type="EMBL" id="PKI37468.1"/>
    </source>
</evidence>
<comment type="similarity">
    <text evidence="2 7">Belongs to the plant cysteine rich small secretory peptide family. Epidermal patterning factor subfamily.</text>
</comment>
<evidence type="ECO:0000256" key="3">
    <source>
        <dbReference type="ARBA" id="ARBA00022473"/>
    </source>
</evidence>
<comment type="function">
    <text evidence="7">Controls stomatal patterning.</text>
</comment>
<sequence>MGGELRIRVFFILSVILVLSTSDGSLLLNVKGGTAGSLGQRRMVVGSRPPGCVNKCLSCRPCIATLVITGRKKFAQERGFRASARTQSSDGDDHGGYYLLSWKCRCGDKIFQP</sequence>